<organism evidence="1 2">
    <name type="scientific">Sphaerodactylus townsendi</name>
    <dbReference type="NCBI Taxonomy" id="933632"/>
    <lineage>
        <taxon>Eukaryota</taxon>
        <taxon>Metazoa</taxon>
        <taxon>Chordata</taxon>
        <taxon>Craniata</taxon>
        <taxon>Vertebrata</taxon>
        <taxon>Euteleostomi</taxon>
        <taxon>Lepidosauria</taxon>
        <taxon>Squamata</taxon>
        <taxon>Bifurcata</taxon>
        <taxon>Gekkota</taxon>
        <taxon>Sphaerodactylidae</taxon>
        <taxon>Sphaerodactylus</taxon>
    </lineage>
</organism>
<sequence length="246" mass="27492">MLVLCSSDDNSGETKALPDVRVTQPRGPIYVRTGDLLTLECEVTSHVQAGPVRWFKGEDDSRKLIFPAYGPNKRVTRREKGSDTDFTIIIHNVVPEDAGIYYCVKRKGKYGARGEDLQSGPGTEVLVDNIQVQQPRRHIYVRTGDNLTLECEVTAGFRAGPVKWYKGEGIGRKLVFSPYPSFERVTRRDKESNTDFTIVIHNIVPEDAGIYYCVKQNKKSGGSGEDLKSGPGTEVFVDSEWNLISF</sequence>
<dbReference type="EMBL" id="CM037618">
    <property type="protein sequence ID" value="KAH8000949.1"/>
    <property type="molecule type" value="Genomic_DNA"/>
</dbReference>
<evidence type="ECO:0000313" key="1">
    <source>
        <dbReference type="EMBL" id="KAH8000949.1"/>
    </source>
</evidence>
<reference evidence="1" key="1">
    <citation type="submission" date="2021-08" db="EMBL/GenBank/DDBJ databases">
        <title>The first chromosome-level gecko genome reveals the dynamic sex chromosomes of Neotropical dwarf geckos (Sphaerodactylidae: Sphaerodactylus).</title>
        <authorList>
            <person name="Pinto B.J."/>
            <person name="Keating S.E."/>
            <person name="Gamble T."/>
        </authorList>
    </citation>
    <scope>NUCLEOTIDE SEQUENCE</scope>
    <source>
        <strain evidence="1">TG3544</strain>
    </source>
</reference>
<comment type="caution">
    <text evidence="1">The sequence shown here is derived from an EMBL/GenBank/DDBJ whole genome shotgun (WGS) entry which is preliminary data.</text>
</comment>
<gene>
    <name evidence="1" type="ORF">K3G42_030086</name>
</gene>
<dbReference type="Proteomes" id="UP000827872">
    <property type="component" value="Linkage Group LG05"/>
</dbReference>
<keyword evidence="2" id="KW-1185">Reference proteome</keyword>
<evidence type="ECO:0000313" key="2">
    <source>
        <dbReference type="Proteomes" id="UP000827872"/>
    </source>
</evidence>
<accession>A0ACB8F7T8</accession>
<name>A0ACB8F7T8_9SAUR</name>
<protein>
    <submittedName>
        <fullName evidence="1">Uncharacterized protein</fullName>
    </submittedName>
</protein>
<proteinExistence type="predicted"/>